<comment type="caution">
    <text evidence="1">The sequence shown here is derived from an EMBL/GenBank/DDBJ whole genome shotgun (WGS) entry which is preliminary data.</text>
</comment>
<accession>A0ABP3UJH8</accession>
<evidence type="ECO:0000313" key="1">
    <source>
        <dbReference type="EMBL" id="GAA0732845.1"/>
    </source>
</evidence>
<keyword evidence="2" id="KW-1185">Reference proteome</keyword>
<sequence length="224" mass="27055">MQKRYDNYYYWEHMITNNKPVWKDCFENLSLTKNSKFIHTGIINYDKNIIEDNWACYPNAKSMLGFIQYVFIPTAFFTWLNNEFDEVVIPIASSYNILDQIKEFDKEKNEYLISNMKEDIESLNNFWTLNEEECFKSLKIFTKKFNEKWHKENKKILKLSVFQSPNEIEEYVMPENDDIFIEVLEEEIGLSKKEWQNVCKNVYHNEFVKSKFIDILNYKVGCLV</sequence>
<gene>
    <name evidence="1" type="ORF">GCM10008906_02990</name>
</gene>
<protein>
    <submittedName>
        <fullName evidence="1">Uncharacterized protein</fullName>
    </submittedName>
</protein>
<name>A0ABP3UJH8_9CLOT</name>
<dbReference type="Proteomes" id="UP001501510">
    <property type="component" value="Unassembled WGS sequence"/>
</dbReference>
<dbReference type="EMBL" id="BAAACG010000001">
    <property type="protein sequence ID" value="GAA0732845.1"/>
    <property type="molecule type" value="Genomic_DNA"/>
</dbReference>
<reference evidence="2" key="1">
    <citation type="journal article" date="2019" name="Int. J. Syst. Evol. Microbiol.">
        <title>The Global Catalogue of Microorganisms (GCM) 10K type strain sequencing project: providing services to taxonomists for standard genome sequencing and annotation.</title>
        <authorList>
            <consortium name="The Broad Institute Genomics Platform"/>
            <consortium name="The Broad Institute Genome Sequencing Center for Infectious Disease"/>
            <person name="Wu L."/>
            <person name="Ma J."/>
        </authorList>
    </citation>
    <scope>NUCLEOTIDE SEQUENCE [LARGE SCALE GENOMIC DNA]</scope>
    <source>
        <strain evidence="2">JCM 1407</strain>
    </source>
</reference>
<proteinExistence type="predicted"/>
<evidence type="ECO:0000313" key="2">
    <source>
        <dbReference type="Proteomes" id="UP001501510"/>
    </source>
</evidence>
<dbReference type="RefSeq" id="WP_343758121.1">
    <property type="nucleotide sequence ID" value="NZ_BAAACG010000001.1"/>
</dbReference>
<organism evidence="1 2">
    <name type="scientific">Clostridium oceanicum</name>
    <dbReference type="NCBI Taxonomy" id="1543"/>
    <lineage>
        <taxon>Bacteria</taxon>
        <taxon>Bacillati</taxon>
        <taxon>Bacillota</taxon>
        <taxon>Clostridia</taxon>
        <taxon>Eubacteriales</taxon>
        <taxon>Clostridiaceae</taxon>
        <taxon>Clostridium</taxon>
    </lineage>
</organism>